<evidence type="ECO:0000313" key="1">
    <source>
        <dbReference type="EMBL" id="EEW97828.1"/>
    </source>
</evidence>
<dbReference type="Proteomes" id="UP000004736">
    <property type="component" value="Unassembled WGS sequence"/>
</dbReference>
<dbReference type="EMBL" id="ACIM02000001">
    <property type="protein sequence ID" value="EEW97828.1"/>
    <property type="molecule type" value="Genomic_DNA"/>
</dbReference>
<proteinExistence type="predicted"/>
<protein>
    <submittedName>
        <fullName evidence="1">Uncharacterized protein</fullName>
    </submittedName>
</protein>
<gene>
    <name evidence="1" type="ORF">GCWU000321_01824</name>
</gene>
<dbReference type="AlphaFoldDB" id="C9LQJ2"/>
<evidence type="ECO:0000313" key="2">
    <source>
        <dbReference type="Proteomes" id="UP000004736"/>
    </source>
</evidence>
<comment type="caution">
    <text evidence="1">The sequence shown here is derived from an EMBL/GenBank/DDBJ whole genome shotgun (WGS) entry which is preliminary data.</text>
</comment>
<accession>C9LQJ2</accession>
<reference evidence="1" key="1">
    <citation type="submission" date="2009-09" db="EMBL/GenBank/DDBJ databases">
        <authorList>
            <person name="Weinstock G."/>
            <person name="Sodergren E."/>
            <person name="Clifton S."/>
            <person name="Fulton L."/>
            <person name="Fulton B."/>
            <person name="Courtney L."/>
            <person name="Fronick C."/>
            <person name="Harrison M."/>
            <person name="Strong C."/>
            <person name="Farmer C."/>
            <person name="Delahaunty K."/>
            <person name="Markovic C."/>
            <person name="Hall O."/>
            <person name="Minx P."/>
            <person name="Tomlinson C."/>
            <person name="Mitreva M."/>
            <person name="Nelson J."/>
            <person name="Hou S."/>
            <person name="Wollam A."/>
            <person name="Pepin K.H."/>
            <person name="Johnson M."/>
            <person name="Bhonagiri V."/>
            <person name="Nash W.E."/>
            <person name="Warren W."/>
            <person name="Chinwalla A."/>
            <person name="Mardis E.R."/>
            <person name="Wilson R.K."/>
        </authorList>
    </citation>
    <scope>NUCLEOTIDE SEQUENCE [LARGE SCALE GENOMIC DNA]</scope>
    <source>
        <strain evidence="1">DSM 15470</strain>
    </source>
</reference>
<name>C9LQJ2_9FIRM</name>
<dbReference type="STRING" id="592028.GCWU000321_01824"/>
<dbReference type="HOGENOM" id="CLU_3006874_0_0_9"/>
<keyword evidence="2" id="KW-1185">Reference proteome</keyword>
<organism evidence="1 2">
    <name type="scientific">Dialister invisus DSM 15470</name>
    <dbReference type="NCBI Taxonomy" id="592028"/>
    <lineage>
        <taxon>Bacteria</taxon>
        <taxon>Bacillati</taxon>
        <taxon>Bacillota</taxon>
        <taxon>Negativicutes</taxon>
        <taxon>Veillonellales</taxon>
        <taxon>Veillonellaceae</taxon>
        <taxon>Dialister</taxon>
    </lineage>
</organism>
<sequence length="56" mass="6657">MFLCFRKLFFAKSIQDDFDCIFVFPPAPLFTLCRITSLPCYPAEKSLIIKIYHFLF</sequence>